<evidence type="ECO:0000313" key="3">
    <source>
        <dbReference type="WBParaSite" id="nRc.2.0.1.t20668-RA"/>
    </source>
</evidence>
<accession>A0A915J4B8</accession>
<feature type="transmembrane region" description="Helical" evidence="1">
    <location>
        <begin position="12"/>
        <end position="33"/>
    </location>
</feature>
<reference evidence="3" key="1">
    <citation type="submission" date="2022-11" db="UniProtKB">
        <authorList>
            <consortium name="WormBaseParasite"/>
        </authorList>
    </citation>
    <scope>IDENTIFICATION</scope>
</reference>
<keyword evidence="1" id="KW-0472">Membrane</keyword>
<keyword evidence="2" id="KW-1185">Reference proteome</keyword>
<keyword evidence="1" id="KW-0812">Transmembrane</keyword>
<sequence length="59" mass="6340">MELLYKNSGRSMAMAVVHIPGGMWVGLIIVTVIVMVNMVSVIVMARRIAAIIVMAVVPS</sequence>
<dbReference type="AlphaFoldDB" id="A0A915J4B8"/>
<organism evidence="2 3">
    <name type="scientific">Romanomermis culicivorax</name>
    <name type="common">Nematode worm</name>
    <dbReference type="NCBI Taxonomy" id="13658"/>
    <lineage>
        <taxon>Eukaryota</taxon>
        <taxon>Metazoa</taxon>
        <taxon>Ecdysozoa</taxon>
        <taxon>Nematoda</taxon>
        <taxon>Enoplea</taxon>
        <taxon>Dorylaimia</taxon>
        <taxon>Mermithida</taxon>
        <taxon>Mermithoidea</taxon>
        <taxon>Mermithidae</taxon>
        <taxon>Romanomermis</taxon>
    </lineage>
</organism>
<evidence type="ECO:0000313" key="2">
    <source>
        <dbReference type="Proteomes" id="UP000887565"/>
    </source>
</evidence>
<dbReference type="WBParaSite" id="nRc.2.0.1.t20668-RA">
    <property type="protein sequence ID" value="nRc.2.0.1.t20668-RA"/>
    <property type="gene ID" value="nRc.2.0.1.g20668"/>
</dbReference>
<dbReference type="Proteomes" id="UP000887565">
    <property type="component" value="Unplaced"/>
</dbReference>
<name>A0A915J4B8_ROMCU</name>
<keyword evidence="1" id="KW-1133">Transmembrane helix</keyword>
<evidence type="ECO:0000256" key="1">
    <source>
        <dbReference type="SAM" id="Phobius"/>
    </source>
</evidence>
<protein>
    <submittedName>
        <fullName evidence="3">Uncharacterized protein</fullName>
    </submittedName>
</protein>
<proteinExistence type="predicted"/>